<dbReference type="PRINTS" id="PR00245">
    <property type="entry name" value="OLFACTORYR"/>
</dbReference>
<keyword evidence="16" id="KW-1185">Reference proteome</keyword>
<keyword evidence="7" id="KW-0552">Olfaction</keyword>
<name>A0AA40I433_CNENI</name>
<feature type="transmembrane region" description="Helical" evidence="13">
    <location>
        <begin position="163"/>
        <end position="186"/>
    </location>
</feature>
<feature type="domain" description="G-protein coupled receptors family 1 profile" evidence="14">
    <location>
        <begin position="326"/>
        <end position="573"/>
    </location>
</feature>
<keyword evidence="5" id="KW-0716">Sensory transduction</keyword>
<feature type="transmembrane region" description="Helical" evidence="13">
    <location>
        <begin position="59"/>
        <end position="79"/>
    </location>
</feature>
<dbReference type="Pfam" id="PF00001">
    <property type="entry name" value="7tm_1"/>
    <property type="match status" value="1"/>
</dbReference>
<comment type="similarity">
    <text evidence="3">Belongs to the G-protein coupled receptor 1 family.</text>
</comment>
<dbReference type="CDD" id="cd15234">
    <property type="entry name" value="7tmA_OR7-like"/>
    <property type="match status" value="1"/>
</dbReference>
<dbReference type="GO" id="GO:0005886">
    <property type="term" value="C:plasma membrane"/>
    <property type="evidence" value="ECO:0007669"/>
    <property type="project" value="UniProtKB-SubCell"/>
</dbReference>
<dbReference type="GO" id="GO:0004930">
    <property type="term" value="F:G protein-coupled receptor activity"/>
    <property type="evidence" value="ECO:0007669"/>
    <property type="project" value="UniProtKB-KW"/>
</dbReference>
<dbReference type="Pfam" id="PF13853">
    <property type="entry name" value="7tm_4"/>
    <property type="match status" value="1"/>
</dbReference>
<reference evidence="15" key="1">
    <citation type="submission" date="2023-06" db="EMBL/GenBank/DDBJ databases">
        <title>Reference genome for the Northern bat (Eptesicus nilssonii), a most northern bat species.</title>
        <authorList>
            <person name="Laine V.N."/>
            <person name="Pulliainen A.T."/>
            <person name="Lilley T.M."/>
        </authorList>
    </citation>
    <scope>NUCLEOTIDE SEQUENCE</scope>
    <source>
        <strain evidence="15">BLF_Eptnil</strain>
        <tissue evidence="15">Kidney</tissue>
    </source>
</reference>
<evidence type="ECO:0000313" key="16">
    <source>
        <dbReference type="Proteomes" id="UP001177744"/>
    </source>
</evidence>
<dbReference type="InterPro" id="IPR017452">
    <property type="entry name" value="GPCR_Rhodpsn_7TM"/>
</dbReference>
<feature type="transmembrane region" description="Helical" evidence="13">
    <location>
        <begin position="483"/>
        <end position="501"/>
    </location>
</feature>
<keyword evidence="12" id="KW-0807">Transducer</keyword>
<dbReference type="FunFam" id="1.10.1220.70:FF:000001">
    <property type="entry name" value="Olfactory receptor"/>
    <property type="match status" value="2"/>
</dbReference>
<evidence type="ECO:0000256" key="9">
    <source>
        <dbReference type="ARBA" id="ARBA00023040"/>
    </source>
</evidence>
<dbReference type="Gene3D" id="1.10.1220.70">
    <property type="match status" value="1"/>
</dbReference>
<dbReference type="SUPFAM" id="SSF81321">
    <property type="entry name" value="Family A G protein-coupled receptor-like"/>
    <property type="match status" value="2"/>
</dbReference>
<sequence length="598" mass="67234">MELRNVTEFSEFLLLGLSEKTECQPLIFWLFLSMYLITVLGNLLIILAVSSDSHLHTPMYFFLSNLSLVDICFTSTTIPKMLWNIQKQNKAITYAGCITQMYFYIIFMEMDNSLLTVMAYDRYVAICHPLHYMVIMNPRLCGLLVLIVSSICGIPSAQGKYKAFSTCISHLSVVSLFYGTSLGVYLCSAPTQSTHSSAAASVMYTVATPMLNPFIYSLRNKDIKRALKIFLGRAVIMGNNKPYFKRMLQGINKIALVCITNHPGKDLDLHRETFLSEFPCSHFHHMELRNVTGFSEFLLLGLSEEPELQPLIFGLFLSMYLITVLGNLLIILAVSSDSHLHTPMYFFLSNLSLVDICFTSTAIPKMLWNIQKQNRAITYEGCITQMNFFLLFAGLDNFLLTVMAYDPFVAICHPLHYIVIIDLRLCGLLVLGSWIMNVLHSLLQCLVVLRLTFCPDLEISHFLCEIKQMVQLACSDTFLNNMVMYFVAVLLGGGPLVGILYPYSKIVSSICGIPSAQGKYKAFSTCVSHLSVVSLFYGTSLEVYLSSAVTESSSATASVMYTVLTPMLNPFIYSLRNKDIKRALKRLVVIVAIKYPLL</sequence>
<evidence type="ECO:0000256" key="10">
    <source>
        <dbReference type="ARBA" id="ARBA00023136"/>
    </source>
</evidence>
<feature type="transmembrane region" description="Helical" evidence="13">
    <location>
        <begin position="198"/>
        <end position="218"/>
    </location>
</feature>
<keyword evidence="11" id="KW-0675">Receptor</keyword>
<feature type="domain" description="G-protein coupled receptors family 1 profile" evidence="14">
    <location>
        <begin position="41"/>
        <end position="148"/>
    </location>
</feature>
<feature type="transmembrane region" description="Helical" evidence="13">
    <location>
        <begin position="26"/>
        <end position="47"/>
    </location>
</feature>
<feature type="transmembrane region" description="Helical" evidence="13">
    <location>
        <begin position="344"/>
        <end position="364"/>
    </location>
</feature>
<feature type="transmembrane region" description="Helical" evidence="13">
    <location>
        <begin position="130"/>
        <end position="151"/>
    </location>
</feature>
<evidence type="ECO:0000256" key="2">
    <source>
        <dbReference type="ARBA" id="ARBA00004651"/>
    </source>
</evidence>
<evidence type="ECO:0000256" key="5">
    <source>
        <dbReference type="ARBA" id="ARBA00022606"/>
    </source>
</evidence>
<evidence type="ECO:0000256" key="12">
    <source>
        <dbReference type="ARBA" id="ARBA00023224"/>
    </source>
</evidence>
<dbReference type="InterPro" id="IPR000276">
    <property type="entry name" value="GPCR_Rhodpsn"/>
</dbReference>
<evidence type="ECO:0000256" key="7">
    <source>
        <dbReference type="ARBA" id="ARBA00022725"/>
    </source>
</evidence>
<accession>A0AA40I433</accession>
<evidence type="ECO:0000256" key="1">
    <source>
        <dbReference type="ARBA" id="ARBA00003929"/>
    </source>
</evidence>
<comment type="subcellular location">
    <subcellularLocation>
        <location evidence="2">Cell membrane</location>
        <topology evidence="2">Multi-pass membrane protein</topology>
    </subcellularLocation>
</comment>
<evidence type="ECO:0000256" key="8">
    <source>
        <dbReference type="ARBA" id="ARBA00022989"/>
    </source>
</evidence>
<proteinExistence type="inferred from homology"/>
<dbReference type="EMBL" id="JAULJE010000005">
    <property type="protein sequence ID" value="KAK1342596.1"/>
    <property type="molecule type" value="Genomic_DNA"/>
</dbReference>
<dbReference type="AlphaFoldDB" id="A0AA40I433"/>
<evidence type="ECO:0000256" key="3">
    <source>
        <dbReference type="ARBA" id="ARBA00010663"/>
    </source>
</evidence>
<dbReference type="GO" id="GO:0004984">
    <property type="term" value="F:olfactory receptor activity"/>
    <property type="evidence" value="ECO:0007669"/>
    <property type="project" value="InterPro"/>
</dbReference>
<dbReference type="PRINTS" id="PR00237">
    <property type="entry name" value="GPCRRHODOPSN"/>
</dbReference>
<comment type="function">
    <text evidence="1">Putative odorant or sperm cell receptor.</text>
</comment>
<keyword evidence="4" id="KW-1003">Cell membrane</keyword>
<dbReference type="PROSITE" id="PS50262">
    <property type="entry name" value="G_PROTEIN_RECEP_F1_2"/>
    <property type="match status" value="2"/>
</dbReference>
<organism evidence="15 16">
    <name type="scientific">Cnephaeus nilssonii</name>
    <name type="common">Northern bat</name>
    <name type="synonym">Eptesicus nilssonii</name>
    <dbReference type="NCBI Taxonomy" id="3371016"/>
    <lineage>
        <taxon>Eukaryota</taxon>
        <taxon>Metazoa</taxon>
        <taxon>Chordata</taxon>
        <taxon>Craniata</taxon>
        <taxon>Vertebrata</taxon>
        <taxon>Euteleostomi</taxon>
        <taxon>Mammalia</taxon>
        <taxon>Eutheria</taxon>
        <taxon>Laurasiatheria</taxon>
        <taxon>Chiroptera</taxon>
        <taxon>Yangochiroptera</taxon>
        <taxon>Vespertilionidae</taxon>
        <taxon>Cnephaeus</taxon>
    </lineage>
</organism>
<feature type="transmembrane region" description="Helical" evidence="13">
    <location>
        <begin position="91"/>
        <end position="110"/>
    </location>
</feature>
<dbReference type="Gene3D" id="1.20.1070.10">
    <property type="entry name" value="Rhodopsin 7-helix transmembrane proteins"/>
    <property type="match status" value="2"/>
</dbReference>
<evidence type="ECO:0000256" key="11">
    <source>
        <dbReference type="ARBA" id="ARBA00023170"/>
    </source>
</evidence>
<dbReference type="PANTHER" id="PTHR48001">
    <property type="entry name" value="OLFACTORY RECEPTOR"/>
    <property type="match status" value="1"/>
</dbReference>
<dbReference type="InterPro" id="IPR000725">
    <property type="entry name" value="Olfact_rcpt"/>
</dbReference>
<keyword evidence="10 13" id="KW-0472">Membrane</keyword>
<protein>
    <recommendedName>
        <fullName evidence="14">G-protein coupled receptors family 1 profile domain-containing protein</fullName>
    </recommendedName>
</protein>
<comment type="caution">
    <text evidence="15">The sequence shown here is derived from an EMBL/GenBank/DDBJ whole genome shotgun (WGS) entry which is preliminary data.</text>
</comment>
<keyword evidence="6 13" id="KW-0812">Transmembrane</keyword>
<keyword evidence="8 13" id="KW-1133">Transmembrane helix</keyword>
<feature type="transmembrane region" description="Helical" evidence="13">
    <location>
        <begin position="311"/>
        <end position="332"/>
    </location>
</feature>
<dbReference type="FunFam" id="1.20.1070.10:FF:000009">
    <property type="entry name" value="Olfactory receptor"/>
    <property type="match status" value="2"/>
</dbReference>
<keyword evidence="9" id="KW-0297">G-protein coupled receptor</keyword>
<gene>
    <name evidence="15" type="ORF">QTO34_015362</name>
</gene>
<feature type="transmembrane region" description="Helical" evidence="13">
    <location>
        <begin position="559"/>
        <end position="576"/>
    </location>
</feature>
<evidence type="ECO:0000256" key="6">
    <source>
        <dbReference type="ARBA" id="ARBA00022692"/>
    </source>
</evidence>
<evidence type="ECO:0000259" key="14">
    <source>
        <dbReference type="PROSITE" id="PS50262"/>
    </source>
</evidence>
<evidence type="ECO:0000256" key="13">
    <source>
        <dbReference type="SAM" id="Phobius"/>
    </source>
</evidence>
<feature type="transmembrane region" description="Helical" evidence="13">
    <location>
        <begin position="415"/>
        <end position="435"/>
    </location>
</feature>
<dbReference type="Proteomes" id="UP001177744">
    <property type="component" value="Unassembled WGS sequence"/>
</dbReference>
<evidence type="ECO:0000313" key="15">
    <source>
        <dbReference type="EMBL" id="KAK1342596.1"/>
    </source>
</evidence>
<evidence type="ECO:0000256" key="4">
    <source>
        <dbReference type="ARBA" id="ARBA00022475"/>
    </source>
</evidence>